<dbReference type="InterPro" id="IPR009945">
    <property type="entry name" value="ATPase_inh_sub_z"/>
</dbReference>
<dbReference type="OrthoDB" id="9810387at2"/>
<protein>
    <submittedName>
        <fullName evidence="1">DUF1476 domain-containing protein</fullName>
    </submittedName>
</protein>
<dbReference type="AlphaFoldDB" id="A0A444LCA8"/>
<gene>
    <name evidence="1" type="ORF">EPK99_17365</name>
</gene>
<dbReference type="Gene3D" id="1.10.790.20">
    <property type="entry name" value="Domain of unknown function DUF1476"/>
    <property type="match status" value="1"/>
</dbReference>
<dbReference type="Proteomes" id="UP000287687">
    <property type="component" value="Unassembled WGS sequence"/>
</dbReference>
<organism evidence="1 2">
    <name type="scientific">Neorhizobium lilium</name>
    <dbReference type="NCBI Taxonomy" id="2503024"/>
    <lineage>
        <taxon>Bacteria</taxon>
        <taxon>Pseudomonadati</taxon>
        <taxon>Pseudomonadota</taxon>
        <taxon>Alphaproteobacteria</taxon>
        <taxon>Hyphomicrobiales</taxon>
        <taxon>Rhizobiaceae</taxon>
        <taxon>Rhizobium/Agrobacterium group</taxon>
        <taxon>Neorhizobium</taxon>
    </lineage>
</organism>
<reference evidence="1 2" key="1">
    <citation type="submission" date="2019-01" db="EMBL/GenBank/DDBJ databases">
        <title>The draft genome of Rhizobium sp. 24NR.</title>
        <authorList>
            <person name="Liu L."/>
            <person name="Liang L."/>
            <person name="Shi S."/>
            <person name="Xu L."/>
            <person name="Wang X."/>
            <person name="Li L."/>
            <person name="Zhang X."/>
        </authorList>
    </citation>
    <scope>NUCLEOTIDE SEQUENCE [LARGE SCALE GENOMIC DNA]</scope>
    <source>
        <strain evidence="1 2">24NR</strain>
    </source>
</reference>
<accession>A0A444LCA8</accession>
<dbReference type="InterPro" id="IPR038293">
    <property type="entry name" value="ATPase_inh_sub_z_sf"/>
</dbReference>
<evidence type="ECO:0000313" key="1">
    <source>
        <dbReference type="EMBL" id="RWX75472.1"/>
    </source>
</evidence>
<dbReference type="Pfam" id="PF07345">
    <property type="entry name" value="ATPaseInh_sub_z"/>
    <property type="match status" value="1"/>
</dbReference>
<evidence type="ECO:0000313" key="2">
    <source>
        <dbReference type="Proteomes" id="UP000287687"/>
    </source>
</evidence>
<keyword evidence="2" id="KW-1185">Reference proteome</keyword>
<proteinExistence type="predicted"/>
<dbReference type="EMBL" id="SBIP01000004">
    <property type="protein sequence ID" value="RWX75472.1"/>
    <property type="molecule type" value="Genomic_DNA"/>
</dbReference>
<name>A0A444LCA8_9HYPH</name>
<comment type="caution">
    <text evidence="1">The sequence shown here is derived from an EMBL/GenBank/DDBJ whole genome shotgun (WGS) entry which is preliminary data.</text>
</comment>
<sequence length="155" mass="17617">MQGSQPLRSRLLDKAQPRIIQPKITRFLEASTLLKGRPSEERTVITRRQGSMIYNLRDRGRALEDKFAYEQTLNFRAEARRARLLGLWAASLLGTNDRELYTREVVTLALSGTSDADIAAKLRHDFDAAGVTLPEDELLHHMQDLLFEAQRDLAA</sequence>